<keyword evidence="9" id="KW-1185">Reference proteome</keyword>
<protein>
    <submittedName>
        <fullName evidence="8">Glutamate carboxypeptidase</fullName>
        <ecNumber evidence="8">3.4.17.11</ecNumber>
    </submittedName>
</protein>
<evidence type="ECO:0000256" key="1">
    <source>
        <dbReference type="ARBA" id="ARBA00001947"/>
    </source>
</evidence>
<comment type="cofactor">
    <cofactor evidence="1">
        <name>Zn(2+)</name>
        <dbReference type="ChEBI" id="CHEBI:29105"/>
    </cofactor>
</comment>
<dbReference type="InterPro" id="IPR002933">
    <property type="entry name" value="Peptidase_M20"/>
</dbReference>
<name>A0A7W0CFK6_9ACTN</name>
<dbReference type="EC" id="3.4.17.11" evidence="8"/>
<dbReference type="Pfam" id="PF01546">
    <property type="entry name" value="Peptidase_M20"/>
    <property type="match status" value="1"/>
</dbReference>
<evidence type="ECO:0000259" key="7">
    <source>
        <dbReference type="Pfam" id="PF07687"/>
    </source>
</evidence>
<feature type="domain" description="Peptidase M20 dimerisation" evidence="7">
    <location>
        <begin position="167"/>
        <end position="264"/>
    </location>
</feature>
<feature type="active site" description="Proton acceptor" evidence="5">
    <location>
        <position position="132"/>
    </location>
</feature>
<organism evidence="8 9">
    <name type="scientific">Nonomuraea soli</name>
    <dbReference type="NCBI Taxonomy" id="1032476"/>
    <lineage>
        <taxon>Bacteria</taxon>
        <taxon>Bacillati</taxon>
        <taxon>Actinomycetota</taxon>
        <taxon>Actinomycetes</taxon>
        <taxon>Streptosporangiales</taxon>
        <taxon>Streptosporangiaceae</taxon>
        <taxon>Nonomuraea</taxon>
    </lineage>
</organism>
<dbReference type="Pfam" id="PF07687">
    <property type="entry name" value="M20_dimer"/>
    <property type="match status" value="1"/>
</dbReference>
<evidence type="ECO:0000256" key="4">
    <source>
        <dbReference type="ARBA" id="ARBA00022833"/>
    </source>
</evidence>
<keyword evidence="8" id="KW-0645">Protease</keyword>
<dbReference type="RefSeq" id="WP_181608822.1">
    <property type="nucleotide sequence ID" value="NZ_BAABAM010000001.1"/>
</dbReference>
<accession>A0A7W0CFK6</accession>
<evidence type="ECO:0000256" key="3">
    <source>
        <dbReference type="ARBA" id="ARBA00022801"/>
    </source>
</evidence>
<dbReference type="InterPro" id="IPR017150">
    <property type="entry name" value="Pept_M20_glutamate_carboxypep"/>
</dbReference>
<dbReference type="GO" id="GO:0004180">
    <property type="term" value="F:carboxypeptidase activity"/>
    <property type="evidence" value="ECO:0007669"/>
    <property type="project" value="UniProtKB-KW"/>
</dbReference>
<dbReference type="Gene3D" id="3.30.70.360">
    <property type="match status" value="1"/>
</dbReference>
<dbReference type="EMBL" id="JACDUR010000001">
    <property type="protein sequence ID" value="MBA2890102.1"/>
    <property type="molecule type" value="Genomic_DNA"/>
</dbReference>
<keyword evidence="2" id="KW-0479">Metal-binding</keyword>
<dbReference type="SUPFAM" id="SSF55031">
    <property type="entry name" value="Bacterial exopeptidase dimerisation domain"/>
    <property type="match status" value="1"/>
</dbReference>
<feature type="active site" evidence="5">
    <location>
        <position position="77"/>
    </location>
</feature>
<feature type="region of interest" description="Disordered" evidence="6">
    <location>
        <begin position="326"/>
        <end position="345"/>
    </location>
</feature>
<dbReference type="AlphaFoldDB" id="A0A7W0CFK6"/>
<dbReference type="PROSITE" id="PS00758">
    <property type="entry name" value="ARGE_DAPE_CPG2_1"/>
    <property type="match status" value="1"/>
</dbReference>
<comment type="caution">
    <text evidence="8">The sequence shown here is derived from an EMBL/GenBank/DDBJ whole genome shotgun (WGS) entry which is preliminary data.</text>
</comment>
<evidence type="ECO:0000313" key="9">
    <source>
        <dbReference type="Proteomes" id="UP000530928"/>
    </source>
</evidence>
<dbReference type="Proteomes" id="UP000530928">
    <property type="component" value="Unassembled WGS sequence"/>
</dbReference>
<keyword evidence="3 8" id="KW-0378">Hydrolase</keyword>
<evidence type="ECO:0000313" key="8">
    <source>
        <dbReference type="EMBL" id="MBA2890102.1"/>
    </source>
</evidence>
<gene>
    <name evidence="8" type="ORF">HNR30_001437</name>
</gene>
<evidence type="ECO:0000256" key="6">
    <source>
        <dbReference type="SAM" id="MobiDB-lite"/>
    </source>
</evidence>
<dbReference type="PANTHER" id="PTHR43808:SF9">
    <property type="entry name" value="BLL0789 PROTEIN"/>
    <property type="match status" value="1"/>
</dbReference>
<evidence type="ECO:0000256" key="5">
    <source>
        <dbReference type="PIRSR" id="PIRSR037238-1"/>
    </source>
</evidence>
<dbReference type="Gene3D" id="3.40.630.10">
    <property type="entry name" value="Zn peptidases"/>
    <property type="match status" value="1"/>
</dbReference>
<dbReference type="InterPro" id="IPR050072">
    <property type="entry name" value="Peptidase_M20A"/>
</dbReference>
<dbReference type="CDD" id="cd03885">
    <property type="entry name" value="M20_CPDG2"/>
    <property type="match status" value="1"/>
</dbReference>
<reference evidence="8 9" key="1">
    <citation type="submission" date="2020-07" db="EMBL/GenBank/DDBJ databases">
        <title>Genomic Encyclopedia of Type Strains, Phase IV (KMG-IV): sequencing the most valuable type-strain genomes for metagenomic binning, comparative biology and taxonomic classification.</title>
        <authorList>
            <person name="Goeker M."/>
        </authorList>
    </citation>
    <scope>NUCLEOTIDE SEQUENCE [LARGE SCALE GENOMIC DNA]</scope>
    <source>
        <strain evidence="8 9">DSM 45533</strain>
    </source>
</reference>
<dbReference type="PIRSF" id="PIRSF037238">
    <property type="entry name" value="Carboxypeptidase_G2"/>
    <property type="match status" value="1"/>
</dbReference>
<dbReference type="SUPFAM" id="SSF53187">
    <property type="entry name" value="Zn-dependent exopeptidases"/>
    <property type="match status" value="1"/>
</dbReference>
<dbReference type="InterPro" id="IPR011650">
    <property type="entry name" value="Peptidase_M20_dimer"/>
</dbReference>
<sequence length="371" mass="37882">MNDILSAFVRDLRTLVSIDSGSYDAAGVNKVADVMADRLGDLGFTIERTTLSPDLGDLVVGRRPGSGPRVLLLAHMDTVFGPGTAAVRPFLIQDGRAYGPGVCDDKAGLVAGLLAAALAPEAELTFCCSPDEEIGAPGSREAIEKLAREADYVLSLECARENGDLVIARKGITDVTLTVRGRAAHAGIEPERGADAALAAAHLVVGLDQLDGLAPGVTVNAGVIRAGTRPNVVAAEAVIEVEVRAHAVRDLDAALAAIDRLAARSPVPDTSVLVERAAACPPMEATPASLAMLALAADIAAELGFPLAGAATGGIGDANLASGTGTPTLDGLGPVGGGDHSDDEWLDLSSVEPRITLLASLIRRLPPTENP</sequence>
<dbReference type="PANTHER" id="PTHR43808">
    <property type="entry name" value="ACETYLORNITHINE DEACETYLASE"/>
    <property type="match status" value="1"/>
</dbReference>
<dbReference type="InterPro" id="IPR036264">
    <property type="entry name" value="Bact_exopeptidase_dim_dom"/>
</dbReference>
<keyword evidence="8" id="KW-0121">Carboxypeptidase</keyword>
<keyword evidence="4" id="KW-0862">Zinc</keyword>
<dbReference type="GO" id="GO:0046872">
    <property type="term" value="F:metal ion binding"/>
    <property type="evidence" value="ECO:0007669"/>
    <property type="project" value="UniProtKB-KW"/>
</dbReference>
<dbReference type="InterPro" id="IPR001261">
    <property type="entry name" value="ArgE/DapE_CS"/>
</dbReference>
<evidence type="ECO:0000256" key="2">
    <source>
        <dbReference type="ARBA" id="ARBA00022723"/>
    </source>
</evidence>
<proteinExistence type="predicted"/>